<protein>
    <submittedName>
        <fullName evidence="1">Uncharacterized protein</fullName>
    </submittedName>
</protein>
<reference evidence="1" key="1">
    <citation type="submission" date="2021-01" db="EMBL/GenBank/DDBJ databases">
        <authorList>
            <person name="Corre E."/>
            <person name="Pelletier E."/>
            <person name="Niang G."/>
            <person name="Scheremetjew M."/>
            <person name="Finn R."/>
            <person name="Kale V."/>
            <person name="Holt S."/>
            <person name="Cochrane G."/>
            <person name="Meng A."/>
            <person name="Brown T."/>
            <person name="Cohen L."/>
        </authorList>
    </citation>
    <scope>NUCLEOTIDE SEQUENCE</scope>
    <source>
        <strain evidence="1">CCMP3107</strain>
    </source>
</reference>
<sequence length="316" mass="34237">MEELPMESFSSAFDAVGETGNWIVMLNNNLVDGVERIEELGKLLTGGIQVKVETSKNTVAVVYMREENKVEVSSLEGSKEFTKASATLDKLVEQFNTLVSGVEGLELKAKGSRIKVASMADDMDKTIKKDVKKQVVNLNSALFSVKMEVLKMGGKDALNLAKALKDGLAEMKKQVNNMSPKLKVNTDGIADGEVELEIDFGIDADALFGKPKEVYDALLSEDEENRGLIPIIIETVKELPSIAEKMNELKEAVEGLPKDGAAIKSEAEAAGAAGMELLKIPKKVATNTQEFGKLPGMVKTLTENVKDIVSQVQEAF</sequence>
<accession>A0A7S3YIS9</accession>
<dbReference type="AlphaFoldDB" id="A0A7S3YIS9"/>
<name>A0A7S3YIS9_HETAK</name>
<evidence type="ECO:0000313" key="1">
    <source>
        <dbReference type="EMBL" id="CAE0652913.1"/>
    </source>
</evidence>
<dbReference type="EMBL" id="HBIU01060005">
    <property type="protein sequence ID" value="CAE0652913.1"/>
    <property type="molecule type" value="Transcribed_RNA"/>
</dbReference>
<organism evidence="1">
    <name type="scientific">Heterosigma akashiwo</name>
    <name type="common">Chromophytic alga</name>
    <name type="synonym">Heterosigma carterae</name>
    <dbReference type="NCBI Taxonomy" id="2829"/>
    <lineage>
        <taxon>Eukaryota</taxon>
        <taxon>Sar</taxon>
        <taxon>Stramenopiles</taxon>
        <taxon>Ochrophyta</taxon>
        <taxon>Raphidophyceae</taxon>
        <taxon>Chattonellales</taxon>
        <taxon>Chattonellaceae</taxon>
        <taxon>Heterosigma</taxon>
    </lineage>
</organism>
<proteinExistence type="predicted"/>
<gene>
    <name evidence="1" type="ORF">HAKA00212_LOCUS25968</name>
</gene>